<dbReference type="SMART" id="SM00698">
    <property type="entry name" value="MORN"/>
    <property type="match status" value="6"/>
</dbReference>
<keyword evidence="4" id="KW-0282">Flagellum</keyword>
<evidence type="ECO:0000256" key="1">
    <source>
        <dbReference type="ARBA" id="ARBA00004611"/>
    </source>
</evidence>
<evidence type="ECO:0000256" key="9">
    <source>
        <dbReference type="ARBA" id="ARBA00056649"/>
    </source>
</evidence>
<dbReference type="PANTHER" id="PTHR43215:SF14">
    <property type="entry name" value="RADIAL SPOKE HEAD 1 HOMOLOG"/>
    <property type="match status" value="1"/>
</dbReference>
<dbReference type="InterPro" id="IPR003409">
    <property type="entry name" value="MORN"/>
</dbReference>
<dbReference type="GO" id="GO:0031514">
    <property type="term" value="C:motile cilium"/>
    <property type="evidence" value="ECO:0007669"/>
    <property type="project" value="UniProtKB-ARBA"/>
</dbReference>
<keyword evidence="2" id="KW-0963">Cytoplasm</keyword>
<dbReference type="Pfam" id="PF02493">
    <property type="entry name" value="MORN"/>
    <property type="match status" value="7"/>
</dbReference>
<gene>
    <name evidence="12" type="ORF">ACJMK2_026841</name>
</gene>
<proteinExistence type="predicted"/>
<feature type="compositionally biased region" description="Basic and acidic residues" evidence="11">
    <location>
        <begin position="230"/>
        <end position="251"/>
    </location>
</feature>
<dbReference type="FunFam" id="2.20.110.10:FF:000010">
    <property type="entry name" value="Radial spoke head 1 homolog"/>
    <property type="match status" value="1"/>
</dbReference>
<feature type="compositionally biased region" description="Acidic residues" evidence="11">
    <location>
        <begin position="285"/>
        <end position="312"/>
    </location>
</feature>
<dbReference type="Gene3D" id="2.20.110.10">
    <property type="entry name" value="Histone H3 K4-specific methyltransferase SET7/9 N-terminal domain"/>
    <property type="match status" value="3"/>
</dbReference>
<keyword evidence="5" id="KW-0969">Cilium</keyword>
<evidence type="ECO:0000256" key="2">
    <source>
        <dbReference type="ARBA" id="ARBA00022490"/>
    </source>
</evidence>
<feature type="compositionally biased region" description="Basic and acidic residues" evidence="11">
    <location>
        <begin position="21"/>
        <end position="34"/>
    </location>
</feature>
<evidence type="ECO:0000256" key="6">
    <source>
        <dbReference type="ARBA" id="ARBA00023212"/>
    </source>
</evidence>
<dbReference type="SUPFAM" id="SSF82185">
    <property type="entry name" value="Histone H3 K4-specific methyltransferase SET7/9 N-terminal domain"/>
    <property type="match status" value="2"/>
</dbReference>
<feature type="compositionally biased region" description="Basic and acidic residues" evidence="11">
    <location>
        <begin position="262"/>
        <end position="275"/>
    </location>
</feature>
<evidence type="ECO:0000256" key="8">
    <source>
        <dbReference type="ARBA" id="ARBA00023273"/>
    </source>
</evidence>
<evidence type="ECO:0000256" key="3">
    <source>
        <dbReference type="ARBA" id="ARBA00022737"/>
    </source>
</evidence>
<evidence type="ECO:0000256" key="7">
    <source>
        <dbReference type="ARBA" id="ARBA00023254"/>
    </source>
</evidence>
<feature type="region of interest" description="Disordered" evidence="11">
    <location>
        <begin position="225"/>
        <end position="312"/>
    </location>
</feature>
<dbReference type="GO" id="GO:0007017">
    <property type="term" value="P:microtubule-based process"/>
    <property type="evidence" value="ECO:0007669"/>
    <property type="project" value="UniProtKB-ARBA"/>
</dbReference>
<keyword evidence="8" id="KW-0966">Cell projection</keyword>
<evidence type="ECO:0000313" key="12">
    <source>
        <dbReference type="EMBL" id="KAL3886880.1"/>
    </source>
</evidence>
<dbReference type="PANTHER" id="PTHR43215">
    <property type="entry name" value="RADIAL SPOKE HEAD 1 HOMOLOG"/>
    <property type="match status" value="1"/>
</dbReference>
<dbReference type="AlphaFoldDB" id="A0ABD3XL72"/>
<feature type="region of interest" description="Disordered" evidence="11">
    <location>
        <begin position="1"/>
        <end position="49"/>
    </location>
</feature>
<comment type="function">
    <text evidence="9">Functions as part of axonemal radial spoke complexes that play an important part in the motility of sperm and cilia.</text>
</comment>
<keyword evidence="7" id="KW-0469">Meiosis</keyword>
<protein>
    <recommendedName>
        <fullName evidence="10">Radial spoke head 1 homolog</fullName>
    </recommendedName>
</protein>
<reference evidence="12 13" key="1">
    <citation type="submission" date="2024-11" db="EMBL/GenBank/DDBJ databases">
        <title>Chromosome-level genome assembly of the freshwater bivalve Anodonta woodiana.</title>
        <authorList>
            <person name="Chen X."/>
        </authorList>
    </citation>
    <scope>NUCLEOTIDE SEQUENCE [LARGE SCALE GENOMIC DNA]</scope>
    <source>
        <strain evidence="12">MN2024</strain>
        <tissue evidence="12">Gills</tissue>
    </source>
</reference>
<keyword evidence="6" id="KW-0206">Cytoskeleton</keyword>
<name>A0ABD3XL72_SINWO</name>
<organism evidence="12 13">
    <name type="scientific">Sinanodonta woodiana</name>
    <name type="common">Chinese pond mussel</name>
    <name type="synonym">Anodonta woodiana</name>
    <dbReference type="NCBI Taxonomy" id="1069815"/>
    <lineage>
        <taxon>Eukaryota</taxon>
        <taxon>Metazoa</taxon>
        <taxon>Spiralia</taxon>
        <taxon>Lophotrochozoa</taxon>
        <taxon>Mollusca</taxon>
        <taxon>Bivalvia</taxon>
        <taxon>Autobranchia</taxon>
        <taxon>Heteroconchia</taxon>
        <taxon>Palaeoheterodonta</taxon>
        <taxon>Unionida</taxon>
        <taxon>Unionoidea</taxon>
        <taxon>Unionidae</taxon>
        <taxon>Unioninae</taxon>
        <taxon>Sinanodonta</taxon>
    </lineage>
</organism>
<dbReference type="GO" id="GO:0051321">
    <property type="term" value="P:meiotic cell cycle"/>
    <property type="evidence" value="ECO:0007669"/>
    <property type="project" value="UniProtKB-KW"/>
</dbReference>
<accession>A0ABD3XL72</accession>
<dbReference type="EMBL" id="JBJQND010000002">
    <property type="protein sequence ID" value="KAL3886880.1"/>
    <property type="molecule type" value="Genomic_DNA"/>
</dbReference>
<evidence type="ECO:0000256" key="4">
    <source>
        <dbReference type="ARBA" id="ARBA00022846"/>
    </source>
</evidence>
<comment type="caution">
    <text evidence="12">The sequence shown here is derived from an EMBL/GenBank/DDBJ whole genome shotgun (WGS) entry which is preliminary data.</text>
</comment>
<sequence>MSDIGSEEMEEEQGPYLGEYEGGRNERDERDGHGKATLPNGDTYEGMYESGKRHGQGVYRFKNGARYMGEYVKNKKHGQGTFIYPDGSKYEGSWVDDQRCGFGKYSYVNGDMYEGEWQNHVRHGQGTYTYAATGSKYVGTWQSGKREGHGELIHANHKYVGVFKNDKPLGKGKYVFDIGCEQHGEYIAIEQEKDEKAEEEESTANIITKWKAGVVTAIHLATDDELNEPEVVHQDSDKPNTEEVGETKKDEEIEGDVQQTHETGKETPKVEDSLIDKNGNQQLEPSEEPQEEQAETADDQDGLGNQEEEPAD</sequence>
<evidence type="ECO:0000256" key="10">
    <source>
        <dbReference type="ARBA" id="ARBA00073772"/>
    </source>
</evidence>
<keyword evidence="3" id="KW-0677">Repeat</keyword>
<evidence type="ECO:0000313" key="13">
    <source>
        <dbReference type="Proteomes" id="UP001634394"/>
    </source>
</evidence>
<dbReference type="Proteomes" id="UP001634394">
    <property type="component" value="Unassembled WGS sequence"/>
</dbReference>
<comment type="subcellular location">
    <subcellularLocation>
        <location evidence="1">Cytoplasm</location>
        <location evidence="1">Cytoskeleton</location>
        <location evidence="1">Flagellum axoneme</location>
    </subcellularLocation>
</comment>
<keyword evidence="13" id="KW-1185">Reference proteome</keyword>
<evidence type="ECO:0000256" key="11">
    <source>
        <dbReference type="SAM" id="MobiDB-lite"/>
    </source>
</evidence>
<feature type="compositionally biased region" description="Acidic residues" evidence="11">
    <location>
        <begin position="1"/>
        <end position="13"/>
    </location>
</feature>
<evidence type="ECO:0000256" key="5">
    <source>
        <dbReference type="ARBA" id="ARBA00023069"/>
    </source>
</evidence>